<feature type="chain" id="PRO_5047342338" description="DUF3617 family protein" evidence="1">
    <location>
        <begin position="26"/>
        <end position="151"/>
    </location>
</feature>
<organism evidence="2 3">
    <name type="scientific">Hamadaea flava</name>
    <dbReference type="NCBI Taxonomy" id="1742688"/>
    <lineage>
        <taxon>Bacteria</taxon>
        <taxon>Bacillati</taxon>
        <taxon>Actinomycetota</taxon>
        <taxon>Actinomycetes</taxon>
        <taxon>Micromonosporales</taxon>
        <taxon>Micromonosporaceae</taxon>
        <taxon>Hamadaea</taxon>
    </lineage>
</organism>
<dbReference type="Proteomes" id="UP001595816">
    <property type="component" value="Unassembled WGS sequence"/>
</dbReference>
<dbReference type="EMBL" id="JBHSAY010000005">
    <property type="protein sequence ID" value="MFC4130696.1"/>
    <property type="molecule type" value="Genomic_DNA"/>
</dbReference>
<keyword evidence="1" id="KW-0732">Signal</keyword>
<feature type="signal peptide" evidence="1">
    <location>
        <begin position="1"/>
        <end position="25"/>
    </location>
</feature>
<dbReference type="RefSeq" id="WP_253757403.1">
    <property type="nucleotide sequence ID" value="NZ_JAMZDZ010000001.1"/>
</dbReference>
<gene>
    <name evidence="2" type="ORF">ACFOZ4_08770</name>
</gene>
<proteinExistence type="predicted"/>
<evidence type="ECO:0000313" key="2">
    <source>
        <dbReference type="EMBL" id="MFC4130696.1"/>
    </source>
</evidence>
<evidence type="ECO:0000256" key="1">
    <source>
        <dbReference type="SAM" id="SignalP"/>
    </source>
</evidence>
<evidence type="ECO:0000313" key="3">
    <source>
        <dbReference type="Proteomes" id="UP001595816"/>
    </source>
</evidence>
<comment type="caution">
    <text evidence="2">The sequence shown here is derived from an EMBL/GenBank/DDBJ whole genome shotgun (WGS) entry which is preliminary data.</text>
</comment>
<evidence type="ECO:0008006" key="4">
    <source>
        <dbReference type="Google" id="ProtNLM"/>
    </source>
</evidence>
<name>A0ABV8LIB2_9ACTN</name>
<accession>A0ABV8LIB2</accession>
<reference evidence="3" key="1">
    <citation type="journal article" date="2019" name="Int. J. Syst. Evol. Microbiol.">
        <title>The Global Catalogue of Microorganisms (GCM) 10K type strain sequencing project: providing services to taxonomists for standard genome sequencing and annotation.</title>
        <authorList>
            <consortium name="The Broad Institute Genomics Platform"/>
            <consortium name="The Broad Institute Genome Sequencing Center for Infectious Disease"/>
            <person name="Wu L."/>
            <person name="Ma J."/>
        </authorList>
    </citation>
    <scope>NUCLEOTIDE SEQUENCE [LARGE SCALE GENOMIC DNA]</scope>
    <source>
        <strain evidence="3">CGMCC 4.7289</strain>
    </source>
</reference>
<keyword evidence="3" id="KW-1185">Reference proteome</keyword>
<protein>
    <recommendedName>
        <fullName evidence="4">DUF3617 family protein</fullName>
    </recommendedName>
</protein>
<dbReference type="PROSITE" id="PS51257">
    <property type="entry name" value="PROKAR_LIPOPROTEIN"/>
    <property type="match status" value="1"/>
</dbReference>
<sequence length="151" mass="16429">MPRTTVPVVLLVLAALLTGCEPTHAGEGPKPVDCTVVVDGPEKADTTQRIEGRVRFRCGKPGAEKLTVKIRMEQKSGTKWKVVTSKSFTVKGKQTIAAELKYQNRTVSIGCKDGTFRTVVDWSRTSRGNTESDNLISGSMSNPCKSLFGDR</sequence>